<dbReference type="InterPro" id="IPR006969">
    <property type="entry name" value="Stig-like"/>
</dbReference>
<gene>
    <name evidence="4" type="ORF">SOCEGT47_005870</name>
</gene>
<evidence type="ECO:0000313" key="5">
    <source>
        <dbReference type="Proteomes" id="UP000295781"/>
    </source>
</evidence>
<sequence length="834" mass="82847">MNRSGLRLRPTLSTAALLLAAGVVLASSCAATSGGAGDCGEGLSRCDGACVDVRTDARHCGACGVACAGGRGCAEGRCEGGGDIGLGVGGPLGGCADDRTECAGGCVDLRADPGNCGACGARCAPGQGCTDGVCACADGTTACDGACVDLRSDRAHCGECGARCSPTQLCVGGACTCAEGLEDCAGSCVDLHTSELHCGRCGVECGRGALCHEGACTCVLGTYDELGATFPQRVTGTTAGGESNHGLACVAAGAAERVYRFTPPEAGTYTLDTFGSTFDTALGVLDATSCAQLGCNDDSLGKQSRVRVVLEAGEAVLIVVTGFDGAEGDFTLNVAKAALPRCPSGDEILTTVPQAISGDTALLDDGITPICGHTGSPDAAYTFTAPAEGVYVFDTFGSAYDTLLELRDGGCDGAVLACNDDAQGRPQSRITERLTAGQTVVALVDGAGGESGPFTLNISAWAPPPCPVVELGPTVPQSVGGTTSGFDDHLAPPCNPGRGPEVSHSFTAPVAGRYTFDTLGSSFDAVLHVHDGGCAGPVLGCNEDAPTGDHAEVTLPLAEGQTVYVIVDGVHGQEGAYTLNVHGVPAPSCPAHALGSMVPQTVEGTTAGLGDFVRAPCGTAGGAEETYSFTAPSDGVYVFDTSGSSFDTIVHVHDGTCGGAPLACNDNAPGSASRVAVPLVAGQTVVVVVDGSGASASGAYKLNVSLFDGDATCASPIDLGSTVPQTATGSTLHQPDSAAPSCTASSGNDRVYRFTAPAAGTYVIDTRSSSFDTVLHVHDGEGCTGAELACNDNASGLASRVEVTLAEGQVITIVGDGRPSASGTLTLNITAATP</sequence>
<organism evidence="4 5">
    <name type="scientific">Sorangium cellulosum</name>
    <name type="common">Polyangium cellulosum</name>
    <dbReference type="NCBI Taxonomy" id="56"/>
    <lineage>
        <taxon>Bacteria</taxon>
        <taxon>Pseudomonadati</taxon>
        <taxon>Myxococcota</taxon>
        <taxon>Polyangia</taxon>
        <taxon>Polyangiales</taxon>
        <taxon>Polyangiaceae</taxon>
        <taxon>Sorangium</taxon>
    </lineage>
</organism>
<protein>
    <submittedName>
        <fullName evidence="4">Uncharacterized protein</fullName>
    </submittedName>
</protein>
<evidence type="ECO:0000313" key="4">
    <source>
        <dbReference type="EMBL" id="AUX20124.1"/>
    </source>
</evidence>
<dbReference type="Gene3D" id="2.60.120.380">
    <property type="match status" value="2"/>
</dbReference>
<dbReference type="Proteomes" id="UP000295781">
    <property type="component" value="Chromosome"/>
</dbReference>
<accession>A0A4P2PU20</accession>
<dbReference type="PANTHER" id="PTHR33227:SF48">
    <property type="entry name" value="STIGMA-SPECIFIC STIG1-LIKE PROTEIN 4"/>
    <property type="match status" value="1"/>
</dbReference>
<dbReference type="EMBL" id="CP012670">
    <property type="protein sequence ID" value="AUX20124.1"/>
    <property type="molecule type" value="Genomic_DNA"/>
</dbReference>
<dbReference type="NCBIfam" id="NF041328">
    <property type="entry name" value="C_rich_MXAN6577"/>
    <property type="match status" value="1"/>
</dbReference>
<reference evidence="4 5" key="1">
    <citation type="submission" date="2015-09" db="EMBL/GenBank/DDBJ databases">
        <title>Sorangium comparison.</title>
        <authorList>
            <person name="Zaburannyi N."/>
            <person name="Bunk B."/>
            <person name="Overmann J."/>
            <person name="Mueller R."/>
        </authorList>
    </citation>
    <scope>NUCLEOTIDE SEQUENCE [LARGE SCALE GENOMIC DNA]</scope>
    <source>
        <strain evidence="4 5">So ceGT47</strain>
    </source>
</reference>
<proteinExistence type="predicted"/>
<feature type="chain" id="PRO_5020718541" evidence="3">
    <location>
        <begin position="27"/>
        <end position="834"/>
    </location>
</feature>
<dbReference type="PANTHER" id="PTHR33227">
    <property type="entry name" value="STIGMA-SPECIFIC STIG1-LIKE PROTEIN 3"/>
    <property type="match status" value="1"/>
</dbReference>
<name>A0A4P2PU20_SORCE</name>
<dbReference type="OrthoDB" id="5479728at2"/>
<dbReference type="RefSeq" id="WP_129345083.1">
    <property type="nucleotide sequence ID" value="NZ_CP012670.1"/>
</dbReference>
<evidence type="ECO:0000256" key="3">
    <source>
        <dbReference type="SAM" id="SignalP"/>
    </source>
</evidence>
<keyword evidence="1 3" id="KW-0732">Signal</keyword>
<dbReference type="AlphaFoldDB" id="A0A4P2PU20"/>
<evidence type="ECO:0000256" key="1">
    <source>
        <dbReference type="ARBA" id="ARBA00022729"/>
    </source>
</evidence>
<dbReference type="Pfam" id="PF04885">
    <property type="entry name" value="Stig1"/>
    <property type="match status" value="1"/>
</dbReference>
<feature type="signal peptide" evidence="3">
    <location>
        <begin position="1"/>
        <end position="26"/>
    </location>
</feature>
<feature type="region of interest" description="Disordered" evidence="2">
    <location>
        <begin position="725"/>
        <end position="745"/>
    </location>
</feature>
<evidence type="ECO:0000256" key="2">
    <source>
        <dbReference type="SAM" id="MobiDB-lite"/>
    </source>
</evidence>
<dbReference type="PROSITE" id="PS51257">
    <property type="entry name" value="PROKAR_LIPOPROTEIN"/>
    <property type="match status" value="1"/>
</dbReference>